<evidence type="ECO:0000256" key="6">
    <source>
        <dbReference type="ARBA" id="ARBA00018546"/>
    </source>
</evidence>
<dbReference type="GO" id="GO:0005634">
    <property type="term" value="C:nucleus"/>
    <property type="evidence" value="ECO:0007669"/>
    <property type="project" value="TreeGrafter"/>
</dbReference>
<evidence type="ECO:0000256" key="7">
    <source>
        <dbReference type="ARBA" id="ARBA00022490"/>
    </source>
</evidence>
<comment type="subcellular location">
    <subcellularLocation>
        <location evidence="3">Cytoplasm</location>
    </subcellularLocation>
</comment>
<keyword evidence="7" id="KW-0963">Cytoplasm</keyword>
<reference evidence="16" key="1">
    <citation type="submission" date="2018-08" db="EMBL/GenBank/DDBJ databases">
        <authorList>
            <person name="Cornetti L."/>
        </authorList>
    </citation>
    <scope>NUCLEOTIDE SEQUENCE</scope>
    <source>
        <strain evidence="16">DE-FRO-2-1</strain>
    </source>
</reference>
<evidence type="ECO:0000256" key="14">
    <source>
        <dbReference type="SAM" id="SignalP"/>
    </source>
</evidence>
<evidence type="ECO:0000256" key="8">
    <source>
        <dbReference type="ARBA" id="ARBA00022723"/>
    </source>
</evidence>
<evidence type="ECO:0000256" key="13">
    <source>
        <dbReference type="PROSITE-ProRule" id="PRU00731"/>
    </source>
</evidence>
<comment type="similarity">
    <text evidence="4 13">Belongs to the transglutaminase-like superfamily. PNGase family.</text>
</comment>
<dbReference type="InterPro" id="IPR038680">
    <property type="entry name" value="PAW_sf"/>
</dbReference>
<keyword evidence="9" id="KW-0378">Hydrolase</keyword>
<evidence type="ECO:0000256" key="1">
    <source>
        <dbReference type="ARBA" id="ARBA00001650"/>
    </source>
</evidence>
<dbReference type="PANTHER" id="PTHR12143:SF19">
    <property type="entry name" value="PEPTIDE-N(4)-(N-ACETYL-BETA-GLUCOSAMINYL)ASPARAGINE AMIDASE"/>
    <property type="match status" value="1"/>
</dbReference>
<dbReference type="PANTHER" id="PTHR12143">
    <property type="entry name" value="PEPTIDE N-GLYCANASE PNGASE -RELATED"/>
    <property type="match status" value="1"/>
</dbReference>
<dbReference type="FunFam" id="2.60.120.1020:FF:000001">
    <property type="entry name" value="Peptide-N(4)-(N-acetyl-beta-glucosaminyl)asparagine amidase"/>
    <property type="match status" value="1"/>
</dbReference>
<feature type="signal peptide" evidence="14">
    <location>
        <begin position="1"/>
        <end position="16"/>
    </location>
</feature>
<evidence type="ECO:0000259" key="15">
    <source>
        <dbReference type="PROSITE" id="PS51398"/>
    </source>
</evidence>
<keyword evidence="14" id="KW-0732">Signal</keyword>
<dbReference type="Gene3D" id="2.20.25.10">
    <property type="match status" value="1"/>
</dbReference>
<dbReference type="SMART" id="SM00613">
    <property type="entry name" value="PAW"/>
    <property type="match status" value="1"/>
</dbReference>
<dbReference type="EMBL" id="LR023401">
    <property type="protein sequence ID" value="SVE93020.1"/>
    <property type="molecule type" value="mRNA"/>
</dbReference>
<dbReference type="InterPro" id="IPR008979">
    <property type="entry name" value="Galactose-bd-like_sf"/>
</dbReference>
<keyword evidence="8" id="KW-0479">Metal-binding</keyword>
<keyword evidence="10" id="KW-0862">Zinc</keyword>
<dbReference type="SUPFAM" id="SSF54001">
    <property type="entry name" value="Cysteine proteinases"/>
    <property type="match status" value="1"/>
</dbReference>
<proteinExistence type="evidence at transcript level"/>
<dbReference type="PROSITE" id="PS51398">
    <property type="entry name" value="PAW"/>
    <property type="match status" value="1"/>
</dbReference>
<organism evidence="16">
    <name type="scientific">Moina brachiata</name>
    <dbReference type="NCBI Taxonomy" id="675436"/>
    <lineage>
        <taxon>Eukaryota</taxon>
        <taxon>Metazoa</taxon>
        <taxon>Ecdysozoa</taxon>
        <taxon>Arthropoda</taxon>
        <taxon>Crustacea</taxon>
        <taxon>Branchiopoda</taxon>
        <taxon>Diplostraca</taxon>
        <taxon>Cladocera</taxon>
        <taxon>Anomopoda</taxon>
        <taxon>Moinidae</taxon>
        <taxon>Moina</taxon>
    </lineage>
</organism>
<name>A0A4Y7NIH2_9CRUS</name>
<dbReference type="InterPro" id="IPR006588">
    <property type="entry name" value="Peptide_N_glycanase_PAW_dom"/>
</dbReference>
<accession>A0A4Y7NIH2</accession>
<dbReference type="Pfam" id="PF04721">
    <property type="entry name" value="PAW"/>
    <property type="match status" value="1"/>
</dbReference>
<dbReference type="EC" id="3.5.1.52" evidence="5"/>
<feature type="chain" id="PRO_5021507795" description="Peptide-N(4)-(N-acetyl-beta-glucosaminyl)asparagine amidase" evidence="14">
    <location>
        <begin position="17"/>
        <end position="506"/>
    </location>
</feature>
<evidence type="ECO:0000256" key="3">
    <source>
        <dbReference type="ARBA" id="ARBA00004496"/>
    </source>
</evidence>
<dbReference type="InterPro" id="IPR050883">
    <property type="entry name" value="PNGase"/>
</dbReference>
<comment type="function">
    <text evidence="11">Specifically deglycosylates the denatured form of N-linked glycoproteins in the cytoplasm and assists their proteasome-mediated degradation. Cleaves the beta-aspartyl-glucosamine (GlcNAc) of the glycan and the amide side chain of Asn, converting Asn to Asp. Prefers proteins containing high-mannose over those bearing complex type oligosaccharides. Can recognize misfolded proteins in the endoplasmic reticulum that are exported to the cytosol to be destroyed and deglycosylate them, while it has no activity toward native proteins. Deglycosylation is a prerequisite for subsequent proteasome-mediated degradation of some, but not all, misfolded glycoproteins.</text>
</comment>
<evidence type="ECO:0000256" key="9">
    <source>
        <dbReference type="ARBA" id="ARBA00022801"/>
    </source>
</evidence>
<evidence type="ECO:0000256" key="12">
    <source>
        <dbReference type="ARBA" id="ARBA00032901"/>
    </source>
</evidence>
<sequence length="506" mass="58314">MIVLVIFCTNVYDALSQLINCVDLLRTSCKPLLVLSATDILTRGAWLQKLIYRLTQVLKYEDPNLRAKAKACVPFEQLVMQAKSKSPDKSDSKLFRDIFLVELLDWFKQDFFKWFNGVSCNSLKTSSMGRQELKNTLASHVIKTNFLSYTGKLLETRKGRCGEWANCFTLICRALEYDTRYVVDWTDHVWTEVYSDRLNRWLHCDSCEAACDKPLLYDAGWGKKLNYVIAFSKDEVQDVTWRYTRDHKHVLKRREFVSEKWLLAQTTRLTAELQSSANPSRKQFLTSRLLRELIEFLTPPRVKEGEEQGRTSGDFNWRQVRGELGAIKDNSIVWTPTETEINNGEFSLEYSTSLDEYVRRSDGGKITKGWANGVFQHEDVFLKIEHDWNQTYLTRKEGSSKGTISWKFDLSSTNLSILQVCVSCSSMTYENGRVQWKLCTPDSCQILPNCAVDHEVELTGAKWCVLSAELTLGRGSVGWQHAQIVRQSTKEITYPLTFRVMFGSLD</sequence>
<dbReference type="AlphaFoldDB" id="A0A4Y7NIH2"/>
<evidence type="ECO:0000313" key="16">
    <source>
        <dbReference type="EMBL" id="SVE93020.1"/>
    </source>
</evidence>
<feature type="domain" description="PAW" evidence="15">
    <location>
        <begin position="306"/>
        <end position="506"/>
    </location>
</feature>
<evidence type="ECO:0000256" key="5">
    <source>
        <dbReference type="ARBA" id="ARBA00012158"/>
    </source>
</evidence>
<dbReference type="SUPFAM" id="SSF49785">
    <property type="entry name" value="Galactose-binding domain-like"/>
    <property type="match status" value="1"/>
</dbReference>
<dbReference type="GO" id="GO:0005829">
    <property type="term" value="C:cytosol"/>
    <property type="evidence" value="ECO:0007669"/>
    <property type="project" value="TreeGrafter"/>
</dbReference>
<dbReference type="Gene3D" id="2.60.120.1020">
    <property type="entry name" value="Peptide N glycanase, PAW domain"/>
    <property type="match status" value="1"/>
</dbReference>
<evidence type="ECO:0000256" key="11">
    <source>
        <dbReference type="ARBA" id="ARBA00024870"/>
    </source>
</evidence>
<evidence type="ECO:0000256" key="4">
    <source>
        <dbReference type="ARBA" id="ARBA00009390"/>
    </source>
</evidence>
<dbReference type="Pfam" id="PF01841">
    <property type="entry name" value="Transglut_core"/>
    <property type="match status" value="1"/>
</dbReference>
<dbReference type="InterPro" id="IPR002931">
    <property type="entry name" value="Transglutaminase-like"/>
</dbReference>
<gene>
    <name evidence="16" type="primary">EOG090X06HD</name>
</gene>
<dbReference type="GO" id="GO:0046872">
    <property type="term" value="F:metal ion binding"/>
    <property type="evidence" value="ECO:0007669"/>
    <property type="project" value="UniProtKB-KW"/>
</dbReference>
<dbReference type="InterPro" id="IPR038765">
    <property type="entry name" value="Papain-like_cys_pep_sf"/>
</dbReference>
<comment type="catalytic activity">
    <reaction evidence="1">
        <text>Hydrolysis of an N(4)-(acetyl-beta-D-glucosaminyl)asparagine residue in which the glucosamine residue may be further glycosylated, to yield a (substituted) N-acetyl-beta-D-glucosaminylamine and a peptide containing an aspartate residue.</text>
        <dbReference type="EC" id="3.5.1.52"/>
    </reaction>
</comment>
<dbReference type="SMART" id="SM00460">
    <property type="entry name" value="TGc"/>
    <property type="match status" value="1"/>
</dbReference>
<dbReference type="Gene3D" id="3.10.620.30">
    <property type="match status" value="1"/>
</dbReference>
<protein>
    <recommendedName>
        <fullName evidence="6">Peptide-N(4)-(N-acetyl-beta-glucosaminyl)asparagine amidase</fullName>
        <ecNumber evidence="5">3.5.1.52</ecNumber>
    </recommendedName>
    <alternativeName>
        <fullName evidence="12">Peptide:N-glycanase</fullName>
    </alternativeName>
</protein>
<dbReference type="GO" id="GO:0000224">
    <property type="term" value="F:peptide-N4-(N-acetyl-beta-glucosaminyl)asparagine amidase activity"/>
    <property type="evidence" value="ECO:0007669"/>
    <property type="project" value="UniProtKB-EC"/>
</dbReference>
<comment type="cofactor">
    <cofactor evidence="2">
        <name>Zn(2+)</name>
        <dbReference type="ChEBI" id="CHEBI:29105"/>
    </cofactor>
</comment>
<evidence type="ECO:0000256" key="2">
    <source>
        <dbReference type="ARBA" id="ARBA00001947"/>
    </source>
</evidence>
<evidence type="ECO:0000256" key="10">
    <source>
        <dbReference type="ARBA" id="ARBA00022833"/>
    </source>
</evidence>
<dbReference type="GO" id="GO:0006516">
    <property type="term" value="P:glycoprotein catabolic process"/>
    <property type="evidence" value="ECO:0007669"/>
    <property type="project" value="InterPro"/>
</dbReference>